<organism evidence="2 3">
    <name type="scientific">Streptomyces cinnamoneus</name>
    <name type="common">Streptoverticillium cinnamoneum</name>
    <dbReference type="NCBI Taxonomy" id="53446"/>
    <lineage>
        <taxon>Bacteria</taxon>
        <taxon>Bacillati</taxon>
        <taxon>Actinomycetota</taxon>
        <taxon>Actinomycetes</taxon>
        <taxon>Kitasatosporales</taxon>
        <taxon>Streptomycetaceae</taxon>
        <taxon>Streptomyces</taxon>
        <taxon>Streptomyces cinnamoneus group</taxon>
    </lineage>
</organism>
<evidence type="ECO:0000259" key="1">
    <source>
        <dbReference type="Pfam" id="PF00668"/>
    </source>
</evidence>
<dbReference type="GO" id="GO:0031177">
    <property type="term" value="F:phosphopantetheine binding"/>
    <property type="evidence" value="ECO:0007669"/>
    <property type="project" value="TreeGrafter"/>
</dbReference>
<dbReference type="Gene3D" id="3.30.559.30">
    <property type="entry name" value="Nonribosomal peptide synthetase, condensation domain"/>
    <property type="match status" value="1"/>
</dbReference>
<dbReference type="InterPro" id="IPR023213">
    <property type="entry name" value="CAT-like_dom_sf"/>
</dbReference>
<evidence type="ECO:0000313" key="3">
    <source>
        <dbReference type="Proteomes" id="UP000646244"/>
    </source>
</evidence>
<dbReference type="SUPFAM" id="SSF52777">
    <property type="entry name" value="CoA-dependent acyltransferases"/>
    <property type="match status" value="2"/>
</dbReference>
<dbReference type="Gene3D" id="3.30.559.10">
    <property type="entry name" value="Chloramphenicol acetyltransferase-like domain"/>
    <property type="match status" value="1"/>
</dbReference>
<evidence type="ECO:0000313" key="2">
    <source>
        <dbReference type="EMBL" id="GHC43938.1"/>
    </source>
</evidence>
<dbReference type="GO" id="GO:0005829">
    <property type="term" value="C:cytosol"/>
    <property type="evidence" value="ECO:0007669"/>
    <property type="project" value="TreeGrafter"/>
</dbReference>
<dbReference type="GO" id="GO:0047527">
    <property type="term" value="F:2,3-dihydroxybenzoate-serine ligase activity"/>
    <property type="evidence" value="ECO:0007669"/>
    <property type="project" value="TreeGrafter"/>
</dbReference>
<comment type="caution">
    <text evidence="2">The sequence shown here is derived from an EMBL/GenBank/DDBJ whole genome shotgun (WGS) entry which is preliminary data.</text>
</comment>
<dbReference type="RefSeq" id="WP_190109211.1">
    <property type="nucleotide sequence ID" value="NZ_BMVB01000005.1"/>
</dbReference>
<dbReference type="InterPro" id="IPR001242">
    <property type="entry name" value="Condensation_dom"/>
</dbReference>
<dbReference type="GO" id="GO:0008610">
    <property type="term" value="P:lipid biosynthetic process"/>
    <property type="evidence" value="ECO:0007669"/>
    <property type="project" value="UniProtKB-ARBA"/>
</dbReference>
<dbReference type="Pfam" id="PF00668">
    <property type="entry name" value="Condensation"/>
    <property type="match status" value="1"/>
</dbReference>
<dbReference type="PANTHER" id="PTHR45527">
    <property type="entry name" value="NONRIBOSOMAL PEPTIDE SYNTHETASE"/>
    <property type="match status" value="1"/>
</dbReference>
<name>A0A918TEB3_STRCJ</name>
<protein>
    <recommendedName>
        <fullName evidence="1">Condensation domain-containing protein</fullName>
    </recommendedName>
</protein>
<proteinExistence type="predicted"/>
<dbReference type="Proteomes" id="UP000646244">
    <property type="component" value="Unassembled WGS sequence"/>
</dbReference>
<reference evidence="2" key="2">
    <citation type="submission" date="2020-09" db="EMBL/GenBank/DDBJ databases">
        <authorList>
            <person name="Sun Q."/>
            <person name="Ohkuma M."/>
        </authorList>
    </citation>
    <scope>NUCLEOTIDE SEQUENCE</scope>
    <source>
        <strain evidence="2">JCM 4633</strain>
    </source>
</reference>
<dbReference type="GO" id="GO:0009366">
    <property type="term" value="C:enterobactin synthetase complex"/>
    <property type="evidence" value="ECO:0007669"/>
    <property type="project" value="TreeGrafter"/>
</dbReference>
<dbReference type="AlphaFoldDB" id="A0A918TEB3"/>
<dbReference type="EMBL" id="BMVB01000005">
    <property type="protein sequence ID" value="GHC43938.1"/>
    <property type="molecule type" value="Genomic_DNA"/>
</dbReference>
<dbReference type="PANTHER" id="PTHR45527:SF1">
    <property type="entry name" value="FATTY ACID SYNTHASE"/>
    <property type="match status" value="1"/>
</dbReference>
<gene>
    <name evidence="2" type="ORF">GCM10010507_18530</name>
</gene>
<dbReference type="GO" id="GO:0009239">
    <property type="term" value="P:enterobactin biosynthetic process"/>
    <property type="evidence" value="ECO:0007669"/>
    <property type="project" value="TreeGrafter"/>
</dbReference>
<dbReference type="GO" id="GO:0043041">
    <property type="term" value="P:amino acid activation for nonribosomal peptide biosynthetic process"/>
    <property type="evidence" value="ECO:0007669"/>
    <property type="project" value="TreeGrafter"/>
</dbReference>
<accession>A0A918TEB3</accession>
<feature type="domain" description="Condensation" evidence="1">
    <location>
        <begin position="10"/>
        <end position="429"/>
    </location>
</feature>
<sequence length="446" mass="48371">MTEPATAEMIAPLSSAQHSLWFLEQLDGPSDAYIQPFAQRLRGPLDVPALERALEALVRRQQTLRSRVDLVDGEPRQIVGPARPVRPRRLDLGHRPQDAPAEVAAFALRPFDLASEDPLRTLLVRLGPDDHVLVCAVHHLFCDGLSLAVLGEELAALYRAARAGRPPGTALPPLERQYADVVADRAAQAGDARSRAALARWHERLAGAAPLGLRTDHARPPVRSGRGDRVPLTVPAELLTAARTAAGRHRVTLFMLLLAVFATTLRQNGCGPDLSVGTPVAGRSGAAEEALIGLFTNTVVLRLDLSGEPAPAALLGHVREQALAAYEDGHVPFEHVVDELRPPRDLSRTPLFQVMFSFQDFEEQALALDDLQATAWDVPAGTSKFDLELELGRDGDRLSGFLEYSTDLFTAATARHLADDFLAGLRNLLCEAPHSPAPLSRKEPAR</sequence>
<reference evidence="2" key="1">
    <citation type="journal article" date="2014" name="Int. J. Syst. Evol. Microbiol.">
        <title>Complete genome sequence of Corynebacterium casei LMG S-19264T (=DSM 44701T), isolated from a smear-ripened cheese.</title>
        <authorList>
            <consortium name="US DOE Joint Genome Institute (JGI-PGF)"/>
            <person name="Walter F."/>
            <person name="Albersmeier A."/>
            <person name="Kalinowski J."/>
            <person name="Ruckert C."/>
        </authorList>
    </citation>
    <scope>NUCLEOTIDE SEQUENCE</scope>
    <source>
        <strain evidence="2">JCM 4633</strain>
    </source>
</reference>
<dbReference type="CDD" id="cd19531">
    <property type="entry name" value="LCL_NRPS-like"/>
    <property type="match status" value="1"/>
</dbReference>